<dbReference type="InterPro" id="IPR050432">
    <property type="entry name" value="FAD-linked_Oxidoreductases_BP"/>
</dbReference>
<reference evidence="5" key="1">
    <citation type="submission" date="2020-01" db="EMBL/GenBank/DDBJ databases">
        <authorList>
            <consortium name="DOE Joint Genome Institute"/>
            <person name="Haridas S."/>
            <person name="Albert R."/>
            <person name="Binder M."/>
            <person name="Bloem J."/>
            <person name="Labutti K."/>
            <person name="Salamov A."/>
            <person name="Andreopoulos B."/>
            <person name="Baker S.E."/>
            <person name="Barry K."/>
            <person name="Bills G."/>
            <person name="Bluhm B.H."/>
            <person name="Cannon C."/>
            <person name="Castanera R."/>
            <person name="Culley D.E."/>
            <person name="Daum C."/>
            <person name="Ezra D."/>
            <person name="Gonzalez J.B."/>
            <person name="Henrissat B."/>
            <person name="Kuo A."/>
            <person name="Liang C."/>
            <person name="Lipzen A."/>
            <person name="Lutzoni F."/>
            <person name="Magnuson J."/>
            <person name="Mondo S."/>
            <person name="Nolan M."/>
            <person name="Ohm R."/>
            <person name="Pangilinan J."/>
            <person name="Park H.-J."/>
            <person name="Ramirez L."/>
            <person name="Alfaro M."/>
            <person name="Sun H."/>
            <person name="Tritt A."/>
            <person name="Yoshinaga Y."/>
            <person name="Zwiers L.-H."/>
            <person name="Turgeon B.G."/>
            <person name="Goodwin S.B."/>
            <person name="Spatafora J.W."/>
            <person name="Crous P.W."/>
            <person name="Grigoriev I.V."/>
        </authorList>
    </citation>
    <scope>NUCLEOTIDE SEQUENCE</scope>
    <source>
        <strain evidence="5">CBS 394.84</strain>
    </source>
</reference>
<dbReference type="GO" id="GO:0016491">
    <property type="term" value="F:oxidoreductase activity"/>
    <property type="evidence" value="ECO:0007669"/>
    <property type="project" value="UniProtKB-KW"/>
</dbReference>
<dbReference type="PANTHER" id="PTHR13878">
    <property type="entry name" value="GULONOLACTONE OXIDASE"/>
    <property type="match status" value="1"/>
</dbReference>
<feature type="domain" description="FAD-binding PCMH-type" evidence="4">
    <location>
        <begin position="158"/>
        <end position="338"/>
    </location>
</feature>
<dbReference type="InterPro" id="IPR016169">
    <property type="entry name" value="FAD-bd_PCMH_sub2"/>
</dbReference>
<evidence type="ECO:0000256" key="1">
    <source>
        <dbReference type="ARBA" id="ARBA00005466"/>
    </source>
</evidence>
<proteinExistence type="inferred from homology"/>
<dbReference type="GO" id="GO:0071949">
    <property type="term" value="F:FAD binding"/>
    <property type="evidence" value="ECO:0007669"/>
    <property type="project" value="InterPro"/>
</dbReference>
<dbReference type="Gene3D" id="3.30.465.10">
    <property type="match status" value="2"/>
</dbReference>
<dbReference type="OrthoDB" id="9983560at2759"/>
<evidence type="ECO:0000256" key="2">
    <source>
        <dbReference type="ARBA" id="ARBA00023002"/>
    </source>
</evidence>
<comment type="similarity">
    <text evidence="1">Belongs to the oxygen-dependent FAD-linked oxidoreductase family.</text>
</comment>
<dbReference type="InterPro" id="IPR012951">
    <property type="entry name" value="BBE"/>
</dbReference>
<dbReference type="InterPro" id="IPR016166">
    <property type="entry name" value="FAD-bd_PCMH"/>
</dbReference>
<dbReference type="Proteomes" id="UP000800039">
    <property type="component" value="Unassembled WGS sequence"/>
</dbReference>
<dbReference type="RefSeq" id="XP_040788610.1">
    <property type="nucleotide sequence ID" value="XM_040936051.1"/>
</dbReference>
<dbReference type="Pfam" id="PF01565">
    <property type="entry name" value="FAD_binding_4"/>
    <property type="match status" value="1"/>
</dbReference>
<evidence type="ECO:0000256" key="3">
    <source>
        <dbReference type="SAM" id="SignalP"/>
    </source>
</evidence>
<keyword evidence="6" id="KW-1185">Reference proteome</keyword>
<dbReference type="EMBL" id="ML976616">
    <property type="protein sequence ID" value="KAF1846047.1"/>
    <property type="molecule type" value="Genomic_DNA"/>
</dbReference>
<dbReference type="GeneID" id="63853302"/>
<dbReference type="InterPro" id="IPR036318">
    <property type="entry name" value="FAD-bd_PCMH-like_sf"/>
</dbReference>
<evidence type="ECO:0000259" key="4">
    <source>
        <dbReference type="PROSITE" id="PS51387"/>
    </source>
</evidence>
<comment type="caution">
    <text evidence="5">The sequence shown here is derived from an EMBL/GenBank/DDBJ whole genome shotgun (WGS) entry which is preliminary data.</text>
</comment>
<organism evidence="5 6">
    <name type="scientific">Cucurbitaria berberidis CBS 394.84</name>
    <dbReference type="NCBI Taxonomy" id="1168544"/>
    <lineage>
        <taxon>Eukaryota</taxon>
        <taxon>Fungi</taxon>
        <taxon>Dikarya</taxon>
        <taxon>Ascomycota</taxon>
        <taxon>Pezizomycotina</taxon>
        <taxon>Dothideomycetes</taxon>
        <taxon>Pleosporomycetidae</taxon>
        <taxon>Pleosporales</taxon>
        <taxon>Pleosporineae</taxon>
        <taxon>Cucurbitariaceae</taxon>
        <taxon>Cucurbitaria</taxon>
    </lineage>
</organism>
<dbReference type="SUPFAM" id="SSF56176">
    <property type="entry name" value="FAD-binding/transporter-associated domain-like"/>
    <property type="match status" value="1"/>
</dbReference>
<dbReference type="AlphaFoldDB" id="A0A9P4GI27"/>
<accession>A0A9P4GI27</accession>
<dbReference type="Pfam" id="PF08031">
    <property type="entry name" value="BBE"/>
    <property type="match status" value="1"/>
</dbReference>
<evidence type="ECO:0000313" key="5">
    <source>
        <dbReference type="EMBL" id="KAF1846047.1"/>
    </source>
</evidence>
<name>A0A9P4GI27_9PLEO</name>
<gene>
    <name evidence="5" type="ORF">K460DRAFT_395559</name>
</gene>
<protein>
    <submittedName>
        <fullName evidence="5">FAD binding domain-containing protein</fullName>
    </submittedName>
</protein>
<sequence length="629" mass="69255">MTGKVFALLFSLQGAGYAASSSDAPLFAYEKKQLTDSALASFSPEQQKLFGFDASAVNSSAFQRSGACKVFPGDNKWPPKSTWETFNEIIDGALIPTVPVAAPCYQSWGVYDGAKCAALEKNFTDPYLHEADPTSNMWPLYQGRTCLPHNSTNNTCTLGSYPTYVANVSTVGQIQLALNFARNTNIRLVIKNTGHCYLGKSLGAGALSVWTHNLKNIEFIEDYKSDSGYKGSVFKVAAGVTVREIYQAAHKYNVTVTGGICESVGFAGGYVTGGGHTPMSGYYGMAADNIEALQVVTADGRFVTTSNTSNADLFWALRGGGGSTFGIVTSVIVRAHPRMPIVTSTFSYETGGNVTKEVFWEGTRKFWEMFPTLADAHTYSYFWIWPQPNDGLQFQMMPFWAPGYTVESFNALIAPWFDHLRKLGIQFTPRTTLHDSFYPAYHQSWGNETVGRSTTLPGNRIFPRGNWEDPVKFERMFAAIKNHSMSGRAVGGYHQAPQNRLNVDNAVSSAFRHTLSFLIGAAPVEGGDDATQAQLQAAAHDLTNNVLKPWRDVSPESEFGGSYLNEANVAEPGWQESFYGIQYPRLLELKKKWDPKSVFYATTAVGSEEWEVRDGDWGTQTQNGRLCRV</sequence>
<keyword evidence="3" id="KW-0732">Signal</keyword>
<feature type="signal peptide" evidence="3">
    <location>
        <begin position="1"/>
        <end position="18"/>
    </location>
</feature>
<dbReference type="InterPro" id="IPR006094">
    <property type="entry name" value="Oxid_FAD_bind_N"/>
</dbReference>
<dbReference type="PANTHER" id="PTHR13878:SF91">
    <property type="entry name" value="FAD BINDING DOMAIN PROTEIN (AFU_ORTHOLOGUE AFUA_6G12070)-RELATED"/>
    <property type="match status" value="1"/>
</dbReference>
<keyword evidence="2" id="KW-0560">Oxidoreductase</keyword>
<evidence type="ECO:0000313" key="6">
    <source>
        <dbReference type="Proteomes" id="UP000800039"/>
    </source>
</evidence>
<feature type="chain" id="PRO_5040420615" evidence="3">
    <location>
        <begin position="19"/>
        <end position="629"/>
    </location>
</feature>
<dbReference type="PROSITE" id="PS51387">
    <property type="entry name" value="FAD_PCMH"/>
    <property type="match status" value="1"/>
</dbReference>